<dbReference type="SUPFAM" id="SSF51735">
    <property type="entry name" value="NAD(P)-binding Rossmann-fold domains"/>
    <property type="match status" value="1"/>
</dbReference>
<dbReference type="PANTHER" id="PTHR42840">
    <property type="entry name" value="NAD(P)-BINDING ROSSMANN-FOLD SUPERFAMILY PROTEIN-RELATED"/>
    <property type="match status" value="1"/>
</dbReference>
<dbReference type="Proteomes" id="UP000001610">
    <property type="component" value="Unassembled WGS sequence"/>
</dbReference>
<dbReference type="VEuPathDB" id="FungiDB:CCM_03106"/>
<dbReference type="Pfam" id="PF01408">
    <property type="entry name" value="GFO_IDH_MocA"/>
    <property type="match status" value="1"/>
</dbReference>
<dbReference type="GO" id="GO:0005737">
    <property type="term" value="C:cytoplasm"/>
    <property type="evidence" value="ECO:0007669"/>
    <property type="project" value="TreeGrafter"/>
</dbReference>
<evidence type="ECO:0000313" key="3">
    <source>
        <dbReference type="Proteomes" id="UP000001610"/>
    </source>
</evidence>
<evidence type="ECO:0000259" key="1">
    <source>
        <dbReference type="Pfam" id="PF01408"/>
    </source>
</evidence>
<dbReference type="STRING" id="983644.G3J8V2"/>
<feature type="domain" description="Gfo/Idh/MocA-like oxidoreductase N-terminal" evidence="1">
    <location>
        <begin position="70"/>
        <end position="163"/>
    </location>
</feature>
<dbReference type="Gene3D" id="3.40.50.720">
    <property type="entry name" value="NAD(P)-binding Rossmann-like Domain"/>
    <property type="match status" value="1"/>
</dbReference>
<sequence>MPAPINVLMIGTGEYTTGFVGTGGSASDKKVGVVGLTLFDLRRRGKVNQLGMVGVNGTKFPAIREHLDKNITQVYNGLDTSFDSFPANDQKEPDAYKAAIDGLKPGDAITIFTPDPTHFPIALYAIDRGIHVLITKPAVKLLEHHQELIQRAEAKGVYVFIEHHKRFDPAYSDARFKAQTLGDFNYWYSYMSQPKYQLDTFKSWAGRESDISYYLNSHHVDICDSMVQDRYVPVKVSASSSKGVAVARGCVDETEDTISVLVTWANKADPSKRAVGVYTSSWTAPERAGVHTNQYFHYLAADGEIRVDQAHRGYDVADDKAGQLQWFNPFYMRYAPDEDGNFNGQTGYGYISIEKFVDGCRAVNEGRLKPADLDAKGLPTLRNTIATTAILHAGRRSIDEGREIGIVVENGVWKLVSLSGCAYNKACRRPRCYCYHLYRQKYTINTVGHRSPPQPKSPQGVQENDRLHKCMLDVLLRSDWDIVVQKLDLRTGQGGCYGEAFIRPIPPKQISSWIDYSCPLACPSENPDDYDLFGIFDPLEDRRLGAPESMGTLSMVENYTERGHPYEKGNMMHNKTYWRYCSRITEQCNPPTALKYIYLDVPRSPTLPHLSCFIHDDEILQDDGSLSNGELTAIMVLALRQACDRTYRHAMVIPILVFSCSGRQVRIVQGCIDFQNYQFDIRCSEILDFNEEGIRGTDESLQRFYTLLGWVLGEAVGNIKQSQVPSR</sequence>
<evidence type="ECO:0000313" key="2">
    <source>
        <dbReference type="EMBL" id="EGX94835.1"/>
    </source>
</evidence>
<gene>
    <name evidence="2" type="ORF">CCM_03106</name>
</gene>
<dbReference type="HOGENOM" id="CLU_380815_0_0_1"/>
<proteinExistence type="predicted"/>
<dbReference type="PANTHER" id="PTHR42840:SF6">
    <property type="entry name" value="BINDING ROSSMANN FOLD OXIDOREDUCTASE, PUTATIVE (AFU_ORTHOLOGUE AFUA_3G11930)-RELATED"/>
    <property type="match status" value="1"/>
</dbReference>
<protein>
    <submittedName>
        <fullName evidence="2">NAD binding Rossmann fold oxidoreductase, putative</fullName>
    </submittedName>
</protein>
<reference evidence="2 3" key="1">
    <citation type="journal article" date="2011" name="Genome Biol.">
        <title>Genome sequence of the insect pathogenic fungus Cordyceps militaris, a valued traditional Chinese medicine.</title>
        <authorList>
            <person name="Zheng P."/>
            <person name="Xia Y."/>
            <person name="Xiao G."/>
            <person name="Xiong C."/>
            <person name="Hu X."/>
            <person name="Zhang S."/>
            <person name="Zheng H."/>
            <person name="Huang Y."/>
            <person name="Zhou Y."/>
            <person name="Wang S."/>
            <person name="Zhao G.P."/>
            <person name="Liu X."/>
            <person name="St Leger R.J."/>
            <person name="Wang C."/>
        </authorList>
    </citation>
    <scope>NUCLEOTIDE SEQUENCE [LARGE SCALE GENOMIC DNA]</scope>
    <source>
        <strain evidence="2 3">CM01</strain>
    </source>
</reference>
<organism evidence="2 3">
    <name type="scientific">Cordyceps militaris (strain CM01)</name>
    <name type="common">Caterpillar fungus</name>
    <dbReference type="NCBI Taxonomy" id="983644"/>
    <lineage>
        <taxon>Eukaryota</taxon>
        <taxon>Fungi</taxon>
        <taxon>Dikarya</taxon>
        <taxon>Ascomycota</taxon>
        <taxon>Pezizomycotina</taxon>
        <taxon>Sordariomycetes</taxon>
        <taxon>Hypocreomycetidae</taxon>
        <taxon>Hypocreales</taxon>
        <taxon>Cordycipitaceae</taxon>
        <taxon>Cordyceps</taxon>
    </lineage>
</organism>
<dbReference type="RefSeq" id="XP_006668321.1">
    <property type="nucleotide sequence ID" value="XM_006668258.1"/>
</dbReference>
<name>G3J8V2_CORMM</name>
<dbReference type="InterPro" id="IPR000683">
    <property type="entry name" value="Gfo/Idh/MocA-like_OxRdtase_N"/>
</dbReference>
<dbReference type="OrthoDB" id="2127032at2759"/>
<dbReference type="KEGG" id="cmt:CCM_03106"/>
<dbReference type="AlphaFoldDB" id="G3J8V2"/>
<dbReference type="EMBL" id="JH126400">
    <property type="protein sequence ID" value="EGX94835.1"/>
    <property type="molecule type" value="Genomic_DNA"/>
</dbReference>
<dbReference type="InterPro" id="IPR036291">
    <property type="entry name" value="NAD(P)-bd_dom_sf"/>
</dbReference>
<dbReference type="FunFam" id="3.40.50.720:FF:000778">
    <property type="entry name" value="NAD binding Rossmann fold oxidoreductase, putative"/>
    <property type="match status" value="1"/>
</dbReference>
<accession>G3J8V2</accession>
<dbReference type="Gene3D" id="3.30.360.10">
    <property type="entry name" value="Dihydrodipicolinate Reductase, domain 2"/>
    <property type="match status" value="1"/>
</dbReference>
<dbReference type="GO" id="GO:0000166">
    <property type="term" value="F:nucleotide binding"/>
    <property type="evidence" value="ECO:0007669"/>
    <property type="project" value="InterPro"/>
</dbReference>
<dbReference type="InParanoid" id="G3J8V2"/>
<dbReference type="FunFam" id="3.30.360.10:FF:000030">
    <property type="entry name" value="NAD binding Rossmann fold oxidoreductase"/>
    <property type="match status" value="1"/>
</dbReference>
<keyword evidence="3" id="KW-1185">Reference proteome</keyword>
<dbReference type="GO" id="GO:0006740">
    <property type="term" value="P:NADPH regeneration"/>
    <property type="evidence" value="ECO:0007669"/>
    <property type="project" value="TreeGrafter"/>
</dbReference>
<dbReference type="GeneID" id="18165133"/>
<dbReference type="eggNOG" id="ENOG502QUH1">
    <property type="taxonomic scope" value="Eukaryota"/>
</dbReference>
<dbReference type="GO" id="GO:0016491">
    <property type="term" value="F:oxidoreductase activity"/>
    <property type="evidence" value="ECO:0007669"/>
    <property type="project" value="TreeGrafter"/>
</dbReference>